<name>A0A8J7C9I0_9CYAN</name>
<reference evidence="2" key="1">
    <citation type="submission" date="2020-09" db="EMBL/GenBank/DDBJ databases">
        <title>Iningainema tapete sp. nov. (Scytonemataceae, Cyanobacteria) from greenhouses in central Florida (USA) produces two types of nodularin with biosynthetic potential for microcystin-LR and anabaenopeptins.</title>
        <authorList>
            <person name="Berthold D.E."/>
            <person name="Lefler F.W."/>
            <person name="Huang I.-S."/>
            <person name="Abdulla H."/>
            <person name="Zimba P.V."/>
            <person name="Laughinghouse H.D. IV."/>
        </authorList>
    </citation>
    <scope>NUCLEOTIDE SEQUENCE</scope>
    <source>
        <strain evidence="2">BLCCT55</strain>
    </source>
</reference>
<dbReference type="RefSeq" id="WP_190825282.1">
    <property type="nucleotide sequence ID" value="NZ_CAWPPI010000011.1"/>
</dbReference>
<organism evidence="2 3">
    <name type="scientific">Iningainema tapete BLCC-T55</name>
    <dbReference type="NCBI Taxonomy" id="2748662"/>
    <lineage>
        <taxon>Bacteria</taxon>
        <taxon>Bacillati</taxon>
        <taxon>Cyanobacteriota</taxon>
        <taxon>Cyanophyceae</taxon>
        <taxon>Nostocales</taxon>
        <taxon>Scytonemataceae</taxon>
        <taxon>Iningainema tapete</taxon>
    </lineage>
</organism>
<evidence type="ECO:0000259" key="1">
    <source>
        <dbReference type="SMART" id="SM00974"/>
    </source>
</evidence>
<dbReference type="InterPro" id="IPR018306">
    <property type="entry name" value="Phage_T5_Orf172_DNA-bd"/>
</dbReference>
<comment type="caution">
    <text evidence="2">The sequence shown here is derived from an EMBL/GenBank/DDBJ whole genome shotgun (WGS) entry which is preliminary data.</text>
</comment>
<evidence type="ECO:0000313" key="2">
    <source>
        <dbReference type="EMBL" id="MBD2770985.1"/>
    </source>
</evidence>
<dbReference type="SMART" id="SM00974">
    <property type="entry name" value="T5orf172"/>
    <property type="match status" value="1"/>
</dbReference>
<dbReference type="Pfam" id="PF10544">
    <property type="entry name" value="T5orf172"/>
    <property type="match status" value="1"/>
</dbReference>
<gene>
    <name evidence="2" type="ORF">ICL16_02305</name>
</gene>
<dbReference type="EMBL" id="JACXAE010000011">
    <property type="protein sequence ID" value="MBD2770985.1"/>
    <property type="molecule type" value="Genomic_DNA"/>
</dbReference>
<accession>A0A8J7C9I0</accession>
<evidence type="ECO:0000313" key="3">
    <source>
        <dbReference type="Proteomes" id="UP000629098"/>
    </source>
</evidence>
<sequence>MSQGSIYIMENPAFRENLLKIGKTEGSPQKRAKQLFTTGVPDEFTVSYEEDVPDCTLVEKLIHQKLSNYRYKKNREFFVLPLQEAISKIQKVTQREFYHYKESYPWHFFTEQMTMRWFCHEQDFIFIARYENPLLSNKLQIIDLFNCGYGDQFMITNRSCDDPAELASDAAIKGFLIDVIDIYPGDRIAWIGRIRDEFAETSQFSILSILDCESYAKMARCPQQFIQSPEGLPIPMSDLFWCYQKETPALSTLREAVSKIKEMGIPNIWGRPDISLF</sequence>
<proteinExistence type="predicted"/>
<dbReference type="AlphaFoldDB" id="A0A8J7C9I0"/>
<dbReference type="Proteomes" id="UP000629098">
    <property type="component" value="Unassembled WGS sequence"/>
</dbReference>
<keyword evidence="3" id="KW-1185">Reference proteome</keyword>
<protein>
    <submittedName>
        <fullName evidence="2">GIY-YIG nuclease family protein</fullName>
    </submittedName>
</protein>
<feature type="domain" description="Bacteriophage T5 Orf172 DNA-binding" evidence="1">
    <location>
        <begin position="13"/>
        <end position="92"/>
    </location>
</feature>